<dbReference type="AlphaFoldDB" id="A0A0P0V459"/>
<evidence type="ECO:0000313" key="2">
    <source>
        <dbReference type="Proteomes" id="UP000059680"/>
    </source>
</evidence>
<evidence type="ECO:0000313" key="1">
    <source>
        <dbReference type="EMBL" id="BAS72744.1"/>
    </source>
</evidence>
<dbReference type="EMBL" id="AP014957">
    <property type="protein sequence ID" value="BAS72744.1"/>
    <property type="molecule type" value="Genomic_DNA"/>
</dbReference>
<reference evidence="1 2" key="3">
    <citation type="journal article" date="2013" name="Rice">
        <title>Improvement of the Oryza sativa Nipponbare reference genome using next generation sequence and optical map data.</title>
        <authorList>
            <person name="Kawahara Y."/>
            <person name="de la Bastide M."/>
            <person name="Hamilton J.P."/>
            <person name="Kanamori H."/>
            <person name="McCombie W.R."/>
            <person name="Ouyang S."/>
            <person name="Schwartz D.C."/>
            <person name="Tanaka T."/>
            <person name="Wu J."/>
            <person name="Zhou S."/>
            <person name="Childs K.L."/>
            <person name="Davidson R.M."/>
            <person name="Lin H."/>
            <person name="Quesada-Ocampo L."/>
            <person name="Vaillancourt B."/>
            <person name="Sakai H."/>
            <person name="Lee S.S."/>
            <person name="Kim J."/>
            <person name="Numa H."/>
            <person name="Itoh T."/>
            <person name="Buell C.R."/>
            <person name="Matsumoto T."/>
        </authorList>
    </citation>
    <scope>NUCLEOTIDE SEQUENCE [LARGE SCALE GENOMIC DNA]</scope>
    <source>
        <strain evidence="2">cv. Nipponbare</strain>
    </source>
</reference>
<reference evidence="2" key="1">
    <citation type="journal article" date="2005" name="Nature">
        <title>The map-based sequence of the rice genome.</title>
        <authorList>
            <consortium name="International rice genome sequencing project (IRGSP)"/>
            <person name="Matsumoto T."/>
            <person name="Wu J."/>
            <person name="Kanamori H."/>
            <person name="Katayose Y."/>
            <person name="Fujisawa M."/>
            <person name="Namiki N."/>
            <person name="Mizuno H."/>
            <person name="Yamamoto K."/>
            <person name="Antonio B.A."/>
            <person name="Baba T."/>
            <person name="Sakata K."/>
            <person name="Nagamura Y."/>
            <person name="Aoki H."/>
            <person name="Arikawa K."/>
            <person name="Arita K."/>
            <person name="Bito T."/>
            <person name="Chiden Y."/>
            <person name="Fujitsuka N."/>
            <person name="Fukunaka R."/>
            <person name="Hamada M."/>
            <person name="Harada C."/>
            <person name="Hayashi A."/>
            <person name="Hijishita S."/>
            <person name="Honda M."/>
            <person name="Hosokawa S."/>
            <person name="Ichikawa Y."/>
            <person name="Idonuma A."/>
            <person name="Iijima M."/>
            <person name="Ikeda M."/>
            <person name="Ikeno M."/>
            <person name="Ito K."/>
            <person name="Ito S."/>
            <person name="Ito T."/>
            <person name="Ito Y."/>
            <person name="Ito Y."/>
            <person name="Iwabuchi A."/>
            <person name="Kamiya K."/>
            <person name="Karasawa W."/>
            <person name="Kurita K."/>
            <person name="Katagiri S."/>
            <person name="Kikuta A."/>
            <person name="Kobayashi H."/>
            <person name="Kobayashi N."/>
            <person name="Machita K."/>
            <person name="Maehara T."/>
            <person name="Masukawa M."/>
            <person name="Mizubayashi T."/>
            <person name="Mukai Y."/>
            <person name="Nagasaki H."/>
            <person name="Nagata Y."/>
            <person name="Naito S."/>
            <person name="Nakashima M."/>
            <person name="Nakama Y."/>
            <person name="Nakamichi Y."/>
            <person name="Nakamura M."/>
            <person name="Meguro A."/>
            <person name="Negishi M."/>
            <person name="Ohta I."/>
            <person name="Ohta T."/>
            <person name="Okamoto M."/>
            <person name="Ono N."/>
            <person name="Saji S."/>
            <person name="Sakaguchi M."/>
            <person name="Sakai K."/>
            <person name="Shibata M."/>
            <person name="Shimokawa T."/>
            <person name="Song J."/>
            <person name="Takazaki Y."/>
            <person name="Terasawa K."/>
            <person name="Tsugane M."/>
            <person name="Tsuji K."/>
            <person name="Ueda S."/>
            <person name="Waki K."/>
            <person name="Yamagata H."/>
            <person name="Yamamoto M."/>
            <person name="Yamamoto S."/>
            <person name="Yamane H."/>
            <person name="Yoshiki S."/>
            <person name="Yoshihara R."/>
            <person name="Yukawa K."/>
            <person name="Zhong H."/>
            <person name="Yano M."/>
            <person name="Yuan Q."/>
            <person name="Ouyang S."/>
            <person name="Liu J."/>
            <person name="Jones K.M."/>
            <person name="Gansberger K."/>
            <person name="Moffat K."/>
            <person name="Hill J."/>
            <person name="Bera J."/>
            <person name="Fadrosh D."/>
            <person name="Jin S."/>
            <person name="Johri S."/>
            <person name="Kim M."/>
            <person name="Overton L."/>
            <person name="Reardon M."/>
            <person name="Tsitrin T."/>
            <person name="Vuong H."/>
            <person name="Weaver B."/>
            <person name="Ciecko A."/>
            <person name="Tallon L."/>
            <person name="Jackson J."/>
            <person name="Pai G."/>
            <person name="Aken S.V."/>
            <person name="Utterback T."/>
            <person name="Reidmuller S."/>
            <person name="Feldblyum T."/>
            <person name="Hsiao J."/>
            <person name="Zismann V."/>
            <person name="Iobst S."/>
            <person name="de Vazeille A.R."/>
            <person name="Buell C.R."/>
            <person name="Ying K."/>
            <person name="Li Y."/>
            <person name="Lu T."/>
            <person name="Huang Y."/>
            <person name="Zhao Q."/>
            <person name="Feng Q."/>
            <person name="Zhang L."/>
            <person name="Zhu J."/>
            <person name="Weng Q."/>
            <person name="Mu J."/>
            <person name="Lu Y."/>
            <person name="Fan D."/>
            <person name="Liu Y."/>
            <person name="Guan J."/>
            <person name="Zhang Y."/>
            <person name="Yu S."/>
            <person name="Liu X."/>
            <person name="Zhang Y."/>
            <person name="Hong G."/>
            <person name="Han B."/>
            <person name="Choisne N."/>
            <person name="Demange N."/>
            <person name="Orjeda G."/>
            <person name="Samain S."/>
            <person name="Cattolico L."/>
            <person name="Pelletier E."/>
            <person name="Couloux A."/>
            <person name="Segurens B."/>
            <person name="Wincker P."/>
            <person name="D'Hont A."/>
            <person name="Scarpelli C."/>
            <person name="Weissenbach J."/>
            <person name="Salanoubat M."/>
            <person name="Quetier F."/>
            <person name="Yu Y."/>
            <person name="Kim H.R."/>
            <person name="Rambo T."/>
            <person name="Currie J."/>
            <person name="Collura K."/>
            <person name="Luo M."/>
            <person name="Yang T."/>
            <person name="Ammiraju J.S.S."/>
            <person name="Engler F."/>
            <person name="Soderlund C."/>
            <person name="Wing R.A."/>
            <person name="Palmer L.E."/>
            <person name="de la Bastide M."/>
            <person name="Spiegel L."/>
            <person name="Nascimento L."/>
            <person name="Zutavern T."/>
            <person name="O'Shaughnessy A."/>
            <person name="Dike S."/>
            <person name="Dedhia N."/>
            <person name="Preston R."/>
            <person name="Balija V."/>
            <person name="McCombie W.R."/>
            <person name="Chow T."/>
            <person name="Chen H."/>
            <person name="Chung M."/>
            <person name="Chen C."/>
            <person name="Shaw J."/>
            <person name="Wu H."/>
            <person name="Hsiao K."/>
            <person name="Chao Y."/>
            <person name="Chu M."/>
            <person name="Cheng C."/>
            <person name="Hour A."/>
            <person name="Lee P."/>
            <person name="Lin S."/>
            <person name="Lin Y."/>
            <person name="Liou J."/>
            <person name="Liu S."/>
            <person name="Hsing Y."/>
            <person name="Raghuvanshi S."/>
            <person name="Mohanty A."/>
            <person name="Bharti A.K."/>
            <person name="Gaur A."/>
            <person name="Gupta V."/>
            <person name="Kumar D."/>
            <person name="Ravi V."/>
            <person name="Vij S."/>
            <person name="Kapur A."/>
            <person name="Khurana P."/>
            <person name="Khurana P."/>
            <person name="Khurana J.P."/>
            <person name="Tyagi A.K."/>
            <person name="Gaikwad K."/>
            <person name="Singh A."/>
            <person name="Dalal V."/>
            <person name="Srivastava S."/>
            <person name="Dixit A."/>
            <person name="Pal A.K."/>
            <person name="Ghazi I.A."/>
            <person name="Yadav M."/>
            <person name="Pandit A."/>
            <person name="Bhargava A."/>
            <person name="Sureshbabu K."/>
            <person name="Batra K."/>
            <person name="Sharma T.R."/>
            <person name="Mohapatra T."/>
            <person name="Singh N.K."/>
            <person name="Messing J."/>
            <person name="Nelson A.B."/>
            <person name="Fuks G."/>
            <person name="Kavchok S."/>
            <person name="Keizer G."/>
            <person name="Linton E."/>
            <person name="Llaca V."/>
            <person name="Song R."/>
            <person name="Tanyolac B."/>
            <person name="Young S."/>
            <person name="Ho-Il K."/>
            <person name="Hahn J.H."/>
            <person name="Sangsakoo G."/>
            <person name="Vanavichit A."/>
            <person name="de Mattos Luiz.A.T."/>
            <person name="Zimmer P.D."/>
            <person name="Malone G."/>
            <person name="Dellagostin O."/>
            <person name="de Oliveira A.C."/>
            <person name="Bevan M."/>
            <person name="Bancroft I."/>
            <person name="Minx P."/>
            <person name="Cordum H."/>
            <person name="Wilson R."/>
            <person name="Cheng Z."/>
            <person name="Jin W."/>
            <person name="Jiang J."/>
            <person name="Leong S.A."/>
            <person name="Iwama H."/>
            <person name="Gojobori T."/>
            <person name="Itoh T."/>
            <person name="Niimura Y."/>
            <person name="Fujii Y."/>
            <person name="Habara T."/>
            <person name="Sakai H."/>
            <person name="Sato Y."/>
            <person name="Wilson G."/>
            <person name="Kumar K."/>
            <person name="McCouch S."/>
            <person name="Juretic N."/>
            <person name="Hoen D."/>
            <person name="Wright S."/>
            <person name="Bruskiewich R."/>
            <person name="Bureau T."/>
            <person name="Miyao A."/>
            <person name="Hirochika H."/>
            <person name="Nishikawa T."/>
            <person name="Kadowaki K."/>
            <person name="Sugiura M."/>
            <person name="Burr B."/>
            <person name="Sasaki T."/>
        </authorList>
    </citation>
    <scope>NUCLEOTIDE SEQUENCE [LARGE SCALE GENOMIC DNA]</scope>
    <source>
        <strain evidence="2">cv. Nipponbare</strain>
    </source>
</reference>
<dbReference type="InParanoid" id="A0A0P0V459"/>
<proteinExistence type="predicted"/>
<accession>A0A0P0V459</accession>
<sequence>MPCRSGLSWWHGPIATTSGSKRLPAFSMLRSNAGILWMSGLKPPSGNRLIFSRSATTSRTLLEDSILPSERELAKLNALGR</sequence>
<dbReference type="Proteomes" id="UP000059680">
    <property type="component" value="Chromosome 1"/>
</dbReference>
<keyword evidence="2" id="KW-1185">Reference proteome</keyword>
<protein>
    <submittedName>
        <fullName evidence="1">Os01g0564532 protein</fullName>
    </submittedName>
</protein>
<organism evidence="1 2">
    <name type="scientific">Oryza sativa subsp. japonica</name>
    <name type="common">Rice</name>
    <dbReference type="NCBI Taxonomy" id="39947"/>
    <lineage>
        <taxon>Eukaryota</taxon>
        <taxon>Viridiplantae</taxon>
        <taxon>Streptophyta</taxon>
        <taxon>Embryophyta</taxon>
        <taxon>Tracheophyta</taxon>
        <taxon>Spermatophyta</taxon>
        <taxon>Magnoliopsida</taxon>
        <taxon>Liliopsida</taxon>
        <taxon>Poales</taxon>
        <taxon>Poaceae</taxon>
        <taxon>BOP clade</taxon>
        <taxon>Oryzoideae</taxon>
        <taxon>Oryzeae</taxon>
        <taxon>Oryzinae</taxon>
        <taxon>Oryza</taxon>
        <taxon>Oryza sativa</taxon>
    </lineage>
</organism>
<name>A0A0P0V459_ORYSJ</name>
<dbReference type="Gramene" id="Os01t0564532-01">
    <property type="protein sequence ID" value="Os01t0564532-01"/>
    <property type="gene ID" value="Os01g0564532"/>
</dbReference>
<reference evidence="1 2" key="2">
    <citation type="journal article" date="2013" name="Plant Cell Physiol.">
        <title>Rice Annotation Project Database (RAP-DB): an integrative and interactive database for rice genomics.</title>
        <authorList>
            <person name="Sakai H."/>
            <person name="Lee S.S."/>
            <person name="Tanaka T."/>
            <person name="Numa H."/>
            <person name="Kim J."/>
            <person name="Kawahara Y."/>
            <person name="Wakimoto H."/>
            <person name="Yang C.C."/>
            <person name="Iwamoto M."/>
            <person name="Abe T."/>
            <person name="Yamada Y."/>
            <person name="Muto A."/>
            <person name="Inokuchi H."/>
            <person name="Ikemura T."/>
            <person name="Matsumoto T."/>
            <person name="Sasaki T."/>
            <person name="Itoh T."/>
        </authorList>
    </citation>
    <scope>NUCLEOTIDE SEQUENCE [LARGE SCALE GENOMIC DNA]</scope>
    <source>
        <strain evidence="2">cv. Nipponbare</strain>
    </source>
</reference>
<gene>
    <name evidence="1" type="ordered locus">Os01g0564532</name>
    <name evidence="1" type="ORF">OSNPB_010564532</name>
</gene>
<dbReference type="PaxDb" id="39947-A0A0P0V459"/>